<dbReference type="Pfam" id="PF05708">
    <property type="entry name" value="Peptidase_C92"/>
    <property type="match status" value="1"/>
</dbReference>
<dbReference type="Proteomes" id="UP000315637">
    <property type="component" value="Segment"/>
</dbReference>
<dbReference type="EMBL" id="MH320551">
    <property type="protein sequence ID" value="AYO88207.1"/>
    <property type="molecule type" value="Genomic_DNA"/>
</dbReference>
<dbReference type="EMBL" id="MH320556">
    <property type="protein sequence ID" value="AYO89085.1"/>
    <property type="molecule type" value="Genomic_DNA"/>
</dbReference>
<evidence type="ECO:0000256" key="2">
    <source>
        <dbReference type="ARBA" id="ARBA00034814"/>
    </source>
</evidence>
<dbReference type="EMBL" id="MH320548">
    <property type="protein sequence ID" value="AYO87697.1"/>
    <property type="molecule type" value="Genomic_DNA"/>
</dbReference>
<evidence type="ECO:0000313" key="8">
    <source>
        <dbReference type="EMBL" id="AYO89085.1"/>
    </source>
</evidence>
<reference evidence="4" key="3">
    <citation type="submission" date="2018-05" db="EMBL/GenBank/DDBJ databases">
        <authorList>
            <person name="Zorec T.M."/>
            <person name="Hosnjak L."/>
            <person name="Kutnjak D."/>
            <person name="Kusar B."/>
            <person name="Trcko K."/>
            <person name="Kocjan B.J."/>
            <person name="Li Y."/>
            <person name="Krizmaric M."/>
            <person name="Miljkovic J."/>
            <person name="Ravnikar M."/>
            <person name="Poljak M."/>
        </authorList>
    </citation>
    <scope>NUCLEOTIDE SEQUENCE</scope>
    <source>
        <strain evidence="4">MCV2_MB98</strain>
        <strain evidence="5">MCV2_MC313</strain>
        <strain evidence="6">MCV2_MC316</strain>
        <strain evidence="7">MCV2_MC332</strain>
        <strain evidence="8">MCV2_MC515</strain>
    </source>
</reference>
<evidence type="ECO:0000256" key="1">
    <source>
        <dbReference type="ARBA" id="ARBA00034761"/>
    </source>
</evidence>
<dbReference type="Gene3D" id="3.90.1720.10">
    <property type="entry name" value="endopeptidase domain like (from Nostoc punctiforme)"/>
    <property type="match status" value="1"/>
</dbReference>
<dbReference type="Proteomes" id="UP000317568">
    <property type="component" value="Genome"/>
</dbReference>
<gene>
    <name evidence="3" type="primary">MC062R</name>
</gene>
<evidence type="ECO:0000313" key="7">
    <source>
        <dbReference type="EMBL" id="AYO88207.1"/>
    </source>
</evidence>
<dbReference type="EMBL" id="MH320550">
    <property type="protein sequence ID" value="AYO88037.1"/>
    <property type="molecule type" value="Genomic_DNA"/>
</dbReference>
<dbReference type="Proteomes" id="UP000320664">
    <property type="component" value="Segment"/>
</dbReference>
<evidence type="ECO:0000313" key="3">
    <source>
        <dbReference type="EMBL" id="AQY16635.1"/>
    </source>
</evidence>
<sequence>MALRALPVLREHCARGAVLFSTTRYVLSNYFNPSEEKHAAIYFGRELPEFLLRESVLFPCPAGLRDDEHYVLEFNTQGMRAVPLRDFLHARHSLKVYYYTDAAVPDTETMARAAGFAFDDMEKDYGFGPDMSYCFKTVARCYARVGVRVRTLSLLGRGVVLSQSFTRDPRWLCVYDSERGTTMLPWSGNFLEWKL</sequence>
<organism evidence="3">
    <name type="scientific">Molluscum contagiosum virus subtype 2</name>
    <name type="common">MOCV</name>
    <name type="synonym">MCVII</name>
    <dbReference type="NCBI Taxonomy" id="10281"/>
    <lineage>
        <taxon>Viruses</taxon>
        <taxon>Varidnaviria</taxon>
        <taxon>Bamfordvirae</taxon>
        <taxon>Nucleocytoviricota</taxon>
        <taxon>Pokkesviricetes</taxon>
        <taxon>Chitovirales</taxon>
        <taxon>Poxviridae</taxon>
        <taxon>Chordopoxvirinae</taxon>
        <taxon>Molluscipoxvirus</taxon>
        <taxon>Molluscipoxvirus molluscum</taxon>
        <taxon>Molluscum contagiosum virus</taxon>
    </lineage>
</organism>
<evidence type="ECO:0000313" key="5">
    <source>
        <dbReference type="EMBL" id="AYO87867.1"/>
    </source>
</evidence>
<dbReference type="InterPro" id="IPR024453">
    <property type="entry name" value="Peptidase_C92"/>
</dbReference>
<dbReference type="EMBL" id="MH320549">
    <property type="protein sequence ID" value="AYO87867.1"/>
    <property type="molecule type" value="Genomic_DNA"/>
</dbReference>
<reference evidence="4" key="2">
    <citation type="journal article" date="2018" name="Viruses">
        <title>New Insights into the Evolutionary and Genomic Landscape of Molluscum Contagiosum Virus (MCV) based on Nine MCV1 and Six MCV2 Complete Genome Sequences.</title>
        <authorList>
            <person name="Zorec T."/>
            <person name="Kutnjak D."/>
            <person name="Hosnjak L."/>
            <person name="Kusar B."/>
            <person name="Trcko K."/>
            <person name="Kocjan B."/>
            <person name="Li Y."/>
            <person name="Krizmaric M."/>
            <person name="Miljkovic J."/>
            <person name="Ravnikar M."/>
            <person name="Poljak M."/>
        </authorList>
    </citation>
    <scope>NUCLEOTIDE SEQUENCE [LARGE SCALE GENOMIC DNA]</scope>
    <source>
        <strain evidence="4">MCV2_MB98</strain>
        <strain evidence="5">MCV2_MC313</strain>
        <strain evidence="6">MCV2_MC316</strain>
        <strain evidence="7">MCV2_MC332</strain>
        <strain evidence="8">MCV2_MC515</strain>
    </source>
</reference>
<proteinExistence type="inferred from homology"/>
<evidence type="ECO:0000313" key="6">
    <source>
        <dbReference type="EMBL" id="AYO88037.1"/>
    </source>
</evidence>
<organismHost>
    <name type="scientific">Homo sapiens</name>
    <name type="common">Human</name>
    <dbReference type="NCBI Taxonomy" id="9606"/>
</organismHost>
<dbReference type="InterPro" id="IPR038765">
    <property type="entry name" value="Papain-like_cys_pep_sf"/>
</dbReference>
<dbReference type="Proteomes" id="UP000320816">
    <property type="component" value="Segment"/>
</dbReference>
<name>A0A1S7DLP9_MCV2</name>
<reference evidence="3" key="1">
    <citation type="journal article" date="2017" name="J. Gen. Virol.">
        <title>Recombination events and variability among full-length genomes of co-circulating molluscum contagiosum virus subtypes 1 and 2.</title>
        <authorList>
            <person name="Lopez-Bueno A."/>
            <person name="Parras-Molto M."/>
            <person name="Lopez-Barrantes O."/>
            <person name="Belda S."/>
            <person name="Alejo A."/>
        </authorList>
    </citation>
    <scope>NUCLEOTIDE SEQUENCE</scope>
    <source>
        <strain evidence="3">Madrid 2016_1</strain>
    </source>
</reference>
<dbReference type="Proteomes" id="UP000317891">
    <property type="component" value="Segment"/>
</dbReference>
<comment type="similarity">
    <text evidence="1">Belongs to the orthopoxvirus OPG091 family.</text>
</comment>
<accession>A0A1S7DLP9</accession>
<dbReference type="SUPFAM" id="SSF54001">
    <property type="entry name" value="Cysteine proteinases"/>
    <property type="match status" value="1"/>
</dbReference>
<dbReference type="Proteomes" id="UP000319755">
    <property type="component" value="Genome"/>
</dbReference>
<evidence type="ECO:0000313" key="4">
    <source>
        <dbReference type="EMBL" id="AYO87697.1"/>
    </source>
</evidence>
<dbReference type="EMBL" id="KY040274">
    <property type="protein sequence ID" value="AQY16635.1"/>
    <property type="molecule type" value="Genomic_DNA"/>
</dbReference>
<protein>
    <recommendedName>
        <fullName evidence="2">Protein OPG091</fullName>
    </recommendedName>
</protein>